<proteinExistence type="predicted"/>
<dbReference type="PANTHER" id="PTHR34597">
    <property type="entry name" value="SLR1661 PROTEIN"/>
    <property type="match status" value="1"/>
</dbReference>
<dbReference type="InterPro" id="IPR051544">
    <property type="entry name" value="TPS_OM_transporter"/>
</dbReference>
<protein>
    <submittedName>
        <fullName evidence="7">ShlB/FhaC/HecB family hemolysin secretion/activation protein</fullName>
    </submittedName>
</protein>
<dbReference type="InterPro" id="IPR035251">
    <property type="entry name" value="ShlB_POTRA"/>
</dbReference>
<name>A0ABU6DW83_9GAMM</name>
<dbReference type="Proteomes" id="UP001339883">
    <property type="component" value="Unassembled WGS sequence"/>
</dbReference>
<dbReference type="InterPro" id="IPR013686">
    <property type="entry name" value="Polypept-transport_assoc_ShlB"/>
</dbReference>
<evidence type="ECO:0000259" key="4">
    <source>
        <dbReference type="Pfam" id="PF03865"/>
    </source>
</evidence>
<feature type="domain" description="ShlB POTRA" evidence="6">
    <location>
        <begin position="70"/>
        <end position="124"/>
    </location>
</feature>
<feature type="domain" description="Polypeptide-transport-associated ShlB-type" evidence="5">
    <location>
        <begin position="18"/>
        <end position="69"/>
    </location>
</feature>
<sequence>QAREFTFAVVPFTHGKNNIIGRCLGAEGLNQLVELIQNKIIEKGYVTTRVLLPQQNISSGTVRFTVIAGRVNQIHFASNTSRRAHKVNALPVRQGDILNIRDIEQGLENFKRIPTVDANFKIKPAETGQPGYSDLDLTWTQTRPYRINLSLDDSGSKTTGKYQGTATLSLDHLLTLNDLFYTSYTHDVFQHEENKGSSSLYLNYSIPWNYFLFSANYSDSKYSQNVLGKNENYQYSGTSKQLNFDITRLIYRDASRKVSLGAGGWFRQSNNFINDVEILSQYRRTGGWQIHADYTEYFKKATLNARLSYKRGTGAFGAILASEEKFNEAFTRVGIWQINSTLQVPFKVSSTPFFYTMDWRMQYSDKILTPQDRFSIGNRYTVRGFSGEETLAGTNGLTIRNEFATPVLHSSHLIYWALDYGQVGGKNFDYLENRPSYQTKNNHLVGTAIGLKGQFEKLNINYDFFVSTPLQQPRTMKPDHLVTGFNLNWNF</sequence>
<evidence type="ECO:0000313" key="8">
    <source>
        <dbReference type="Proteomes" id="UP001339883"/>
    </source>
</evidence>
<dbReference type="Pfam" id="PF03865">
    <property type="entry name" value="ShlB"/>
    <property type="match status" value="1"/>
</dbReference>
<keyword evidence="2" id="KW-0812">Transmembrane</keyword>
<keyword evidence="1" id="KW-0472">Membrane</keyword>
<comment type="caution">
    <text evidence="7">The sequence shown here is derived from an EMBL/GenBank/DDBJ whole genome shotgun (WGS) entry which is preliminary data.</text>
</comment>
<reference evidence="7 8" key="1">
    <citation type="submission" date="2019-08" db="EMBL/GenBank/DDBJ databases">
        <title>Five species of Acinetobacter isolated from floral nectar and animal pollinators.</title>
        <authorList>
            <person name="Hendry T.A."/>
        </authorList>
    </citation>
    <scope>NUCLEOTIDE SEQUENCE [LARGE SCALE GENOMIC DNA]</scope>
    <source>
        <strain evidence="7 8">MD18.27</strain>
    </source>
</reference>
<evidence type="ECO:0000256" key="1">
    <source>
        <dbReference type="ARBA" id="ARBA00022452"/>
    </source>
</evidence>
<dbReference type="PIRSF" id="PIRSF029745">
    <property type="entry name" value="FhaC"/>
    <property type="match status" value="1"/>
</dbReference>
<evidence type="ECO:0000313" key="7">
    <source>
        <dbReference type="EMBL" id="MEB5477947.1"/>
    </source>
</evidence>
<feature type="non-terminal residue" evidence="7">
    <location>
        <position position="1"/>
    </location>
</feature>
<feature type="domain" description="Haemolysin activator HlyB C-terminal" evidence="4">
    <location>
        <begin position="131"/>
        <end position="453"/>
    </location>
</feature>
<dbReference type="RefSeq" id="WP_325776357.1">
    <property type="nucleotide sequence ID" value="NZ_VTDN01000027.1"/>
</dbReference>
<dbReference type="Gene3D" id="2.40.160.50">
    <property type="entry name" value="membrane protein fhac: a member of the omp85/tpsb transporter family"/>
    <property type="match status" value="1"/>
</dbReference>
<evidence type="ECO:0000259" key="6">
    <source>
        <dbReference type="Pfam" id="PF17287"/>
    </source>
</evidence>
<keyword evidence="8" id="KW-1185">Reference proteome</keyword>
<keyword evidence="1" id="KW-1134">Transmembrane beta strand</keyword>
<dbReference type="Pfam" id="PF17287">
    <property type="entry name" value="POTRA_3"/>
    <property type="match status" value="1"/>
</dbReference>
<dbReference type="PANTHER" id="PTHR34597:SF3">
    <property type="entry name" value="OUTER MEMBRANE TRANSPORTER CDIB"/>
    <property type="match status" value="1"/>
</dbReference>
<dbReference type="Gene3D" id="3.10.20.310">
    <property type="entry name" value="membrane protein fhac"/>
    <property type="match status" value="1"/>
</dbReference>
<dbReference type="InterPro" id="IPR027282">
    <property type="entry name" value="TPS"/>
</dbReference>
<keyword evidence="3" id="KW-0998">Cell outer membrane</keyword>
<dbReference type="InterPro" id="IPR005565">
    <property type="entry name" value="Hemolysn_activator_HlyB_C"/>
</dbReference>
<gene>
    <name evidence="7" type="ORF">I2F25_13045</name>
</gene>
<evidence type="ECO:0000256" key="2">
    <source>
        <dbReference type="ARBA" id="ARBA00022692"/>
    </source>
</evidence>
<accession>A0ABU6DW83</accession>
<evidence type="ECO:0000259" key="5">
    <source>
        <dbReference type="Pfam" id="PF08479"/>
    </source>
</evidence>
<dbReference type="EMBL" id="VTDN01000027">
    <property type="protein sequence ID" value="MEB5477947.1"/>
    <property type="molecule type" value="Genomic_DNA"/>
</dbReference>
<dbReference type="Pfam" id="PF08479">
    <property type="entry name" value="POTRA_2"/>
    <property type="match status" value="1"/>
</dbReference>
<evidence type="ECO:0000256" key="3">
    <source>
        <dbReference type="ARBA" id="ARBA00023237"/>
    </source>
</evidence>
<organism evidence="7 8">
    <name type="scientific">Acinetobacter pollinis</name>
    <dbReference type="NCBI Taxonomy" id="2605270"/>
    <lineage>
        <taxon>Bacteria</taxon>
        <taxon>Pseudomonadati</taxon>
        <taxon>Pseudomonadota</taxon>
        <taxon>Gammaproteobacteria</taxon>
        <taxon>Moraxellales</taxon>
        <taxon>Moraxellaceae</taxon>
        <taxon>Acinetobacter</taxon>
    </lineage>
</organism>